<evidence type="ECO:0000313" key="1">
    <source>
        <dbReference type="EMBL" id="UYV63013.1"/>
    </source>
</evidence>
<evidence type="ECO:0000313" key="2">
    <source>
        <dbReference type="Proteomes" id="UP001235939"/>
    </source>
</evidence>
<gene>
    <name evidence="1" type="ORF">LAZ67_2002849</name>
</gene>
<dbReference type="PANTHER" id="PTHR46060">
    <property type="entry name" value="MARINER MOS1 TRANSPOSASE-LIKE PROTEIN"/>
    <property type="match status" value="1"/>
</dbReference>
<proteinExistence type="predicted"/>
<accession>A0ABY6K567</accession>
<dbReference type="Proteomes" id="UP001235939">
    <property type="component" value="Chromosome 02"/>
</dbReference>
<reference evidence="1 2" key="1">
    <citation type="submission" date="2022-01" db="EMBL/GenBank/DDBJ databases">
        <title>A chromosomal length assembly of Cordylochernes scorpioides.</title>
        <authorList>
            <person name="Zeh D."/>
            <person name="Zeh J."/>
        </authorList>
    </citation>
    <scope>NUCLEOTIDE SEQUENCE [LARGE SCALE GENOMIC DNA]</scope>
    <source>
        <strain evidence="1">IN4F17</strain>
        <tissue evidence="1">Whole Body</tissue>
    </source>
</reference>
<evidence type="ECO:0008006" key="3">
    <source>
        <dbReference type="Google" id="ProtNLM"/>
    </source>
</evidence>
<dbReference type="InterPro" id="IPR036397">
    <property type="entry name" value="RNaseH_sf"/>
</dbReference>
<protein>
    <recommendedName>
        <fullName evidence="3">Transposase</fullName>
    </recommendedName>
</protein>
<keyword evidence="2" id="KW-1185">Reference proteome</keyword>
<dbReference type="InterPro" id="IPR052709">
    <property type="entry name" value="Transposase-MT_Hybrid"/>
</dbReference>
<sequence length="402" mass="46996">MRNLREAIRQKRPDLWKNKIWLLHHDNAPAHTSLLVRDLLAKNNTLISRSHRIPQIWPPCDFFLFLKLERPMKGRRYATLDEIKRASKRLLEKSRNGESRQRSDREPMISDMSRLSFNKCIRSVRSLARNWNRVQIKEICGMLNHAIMRKEHRENSQSGNTPFDPEREIAGQIVFRCKTQHRRESRLKSLPSRNLVQKGVAELPTRHGNRTAMWPKPCDKFHTFDLTSSIQCSRQQATINFTEATSVYKLYMERLQRQQEYKPRPSFLTELSHNFRSASDSMELPLVNVSTCELRSVIRFLTAKNETAVVHDDERSGRPVTATDNAVVAAVRNVDEADRRVTIDEIMIRLPPGIEIGRFSIGTIMSDVLNFRKVCARWVPRLLLENHKQQRMEAARAFLEMH</sequence>
<name>A0ABY6K567_9ARAC</name>
<dbReference type="PANTHER" id="PTHR46060:SF1">
    <property type="entry name" value="MARINER MOS1 TRANSPOSASE-LIKE PROTEIN"/>
    <property type="match status" value="1"/>
</dbReference>
<dbReference type="Gene3D" id="3.30.420.10">
    <property type="entry name" value="Ribonuclease H-like superfamily/Ribonuclease H"/>
    <property type="match status" value="1"/>
</dbReference>
<organism evidence="1 2">
    <name type="scientific">Cordylochernes scorpioides</name>
    <dbReference type="NCBI Taxonomy" id="51811"/>
    <lineage>
        <taxon>Eukaryota</taxon>
        <taxon>Metazoa</taxon>
        <taxon>Ecdysozoa</taxon>
        <taxon>Arthropoda</taxon>
        <taxon>Chelicerata</taxon>
        <taxon>Arachnida</taxon>
        <taxon>Pseudoscorpiones</taxon>
        <taxon>Cheliferoidea</taxon>
        <taxon>Chernetidae</taxon>
        <taxon>Cordylochernes</taxon>
    </lineage>
</organism>
<dbReference type="EMBL" id="CP092864">
    <property type="protein sequence ID" value="UYV63013.1"/>
    <property type="molecule type" value="Genomic_DNA"/>
</dbReference>